<comment type="caution">
    <text evidence="1">The sequence shown here is derived from an EMBL/GenBank/DDBJ whole genome shotgun (WGS) entry which is preliminary data.</text>
</comment>
<evidence type="ECO:0000313" key="2">
    <source>
        <dbReference type="Proteomes" id="UP001630127"/>
    </source>
</evidence>
<proteinExistence type="predicted"/>
<gene>
    <name evidence="1" type="ORF">ACH5RR_036228</name>
</gene>
<reference evidence="1 2" key="1">
    <citation type="submission" date="2024-11" db="EMBL/GenBank/DDBJ databases">
        <title>A near-complete genome assembly of Cinchona calisaya.</title>
        <authorList>
            <person name="Lian D.C."/>
            <person name="Zhao X.W."/>
            <person name="Wei L."/>
        </authorList>
    </citation>
    <scope>NUCLEOTIDE SEQUENCE [LARGE SCALE GENOMIC DNA]</scope>
    <source>
        <tissue evidence="1">Nenye</tissue>
    </source>
</reference>
<dbReference type="Proteomes" id="UP001630127">
    <property type="component" value="Unassembled WGS sequence"/>
</dbReference>
<organism evidence="1 2">
    <name type="scientific">Cinchona calisaya</name>
    <dbReference type="NCBI Taxonomy" id="153742"/>
    <lineage>
        <taxon>Eukaryota</taxon>
        <taxon>Viridiplantae</taxon>
        <taxon>Streptophyta</taxon>
        <taxon>Embryophyta</taxon>
        <taxon>Tracheophyta</taxon>
        <taxon>Spermatophyta</taxon>
        <taxon>Magnoliopsida</taxon>
        <taxon>eudicotyledons</taxon>
        <taxon>Gunneridae</taxon>
        <taxon>Pentapetalae</taxon>
        <taxon>asterids</taxon>
        <taxon>lamiids</taxon>
        <taxon>Gentianales</taxon>
        <taxon>Rubiaceae</taxon>
        <taxon>Cinchonoideae</taxon>
        <taxon>Cinchoneae</taxon>
        <taxon>Cinchona</taxon>
    </lineage>
</organism>
<evidence type="ECO:0000313" key="1">
    <source>
        <dbReference type="EMBL" id="KAL3501779.1"/>
    </source>
</evidence>
<sequence>MGILPIGCLDYLKRYWRRRRYQKLEDATKMKRRFKIAQFGKKTSNLGFKIVTPTEPVEKFHEVYVDTMMHLGSSKRVDNVENEAKRVAKCQPIPMLSAPTNEMVDSRVVLKCTKE</sequence>
<dbReference type="AlphaFoldDB" id="A0ABD2Y2K8"/>
<dbReference type="EMBL" id="JBJUIK010000015">
    <property type="protein sequence ID" value="KAL3501779.1"/>
    <property type="molecule type" value="Genomic_DNA"/>
</dbReference>
<protein>
    <submittedName>
        <fullName evidence="1">Uncharacterized protein</fullName>
    </submittedName>
</protein>
<accession>A0ABD2Y2K8</accession>
<name>A0ABD2Y2K8_9GENT</name>
<keyword evidence="2" id="KW-1185">Reference proteome</keyword>